<comment type="subunit">
    <text evidence="9">Forms a complex with SecD. Part of the essential Sec protein translocation apparatus which comprises SecA, SecYEG and auxiliary proteins SecDF-YajC and YidC.</text>
</comment>
<keyword evidence="8 9" id="KW-0472">Membrane</keyword>
<comment type="similarity">
    <text evidence="9">Belongs to the SecD/SecF family. SecF subfamily.</text>
</comment>
<dbReference type="NCBIfam" id="TIGR00916">
    <property type="entry name" value="2A0604s01"/>
    <property type="match status" value="1"/>
</dbReference>
<comment type="function">
    <text evidence="9">Part of the Sec protein translocase complex. Interacts with the SecYEG preprotein conducting channel. SecDF uses the proton motive force (PMF) to complete protein translocation after the ATP-dependent function of SecA.</text>
</comment>
<feature type="transmembrane region" description="Helical" evidence="9">
    <location>
        <begin position="264"/>
        <end position="292"/>
    </location>
</feature>
<dbReference type="NCBIfam" id="TIGR00966">
    <property type="entry name" value="transloc_SecF"/>
    <property type="match status" value="1"/>
</dbReference>
<evidence type="ECO:0000256" key="6">
    <source>
        <dbReference type="ARBA" id="ARBA00022989"/>
    </source>
</evidence>
<name>A0ABY3C7Z4_9GAMM</name>
<dbReference type="InterPro" id="IPR022645">
    <property type="entry name" value="SecD/SecF_bac"/>
</dbReference>
<dbReference type="InterPro" id="IPR005665">
    <property type="entry name" value="SecF_bac"/>
</dbReference>
<sequence length="311" mass="34666">MELFKIKHDIPFMRYGRVTTTISLVTFILAILALSFKGLNFGLDFTGGLQVEVGYNQPANVEAVRKVLEEQKIPDFSVQNFGSVKEVLIRVPMKAETNDVKLSEVILAKLREQDPSVVLRSVEFVGPQVGKELFESGGLAMLLVVAGIMAYLAARFEWRFALAAIIANMHDIVIILGMFAFFQWEFTLSVLAGVLAILGYSVNESVVVFDRVRENFHKMRNVSVPDMIDNAITTTMSRTVITHFMTQMMVLAMFFFGGEALHNFALALTIGIIFGIYSSVLVASPIVLWLGVSREDLMSVRKENAEIDNLP</sequence>
<feature type="transmembrane region" description="Helical" evidence="9">
    <location>
        <begin position="240"/>
        <end position="258"/>
    </location>
</feature>
<evidence type="ECO:0000256" key="8">
    <source>
        <dbReference type="ARBA" id="ARBA00023136"/>
    </source>
</evidence>
<reference evidence="11 12" key="1">
    <citation type="journal article" date="2019" name="Antonie Van Leeuwenhoek">
        <title>Description of 'Ca. Methylobacter oryzae' KRF1, a novel species from the environmentally important Methylobacter clade 2.</title>
        <authorList>
            <person name="Khatri K."/>
            <person name="Mohite J.A."/>
            <person name="Pandit P.S."/>
            <person name="Bahulikar R."/>
            <person name="Rahalkar M.C."/>
        </authorList>
    </citation>
    <scope>NUCLEOTIDE SEQUENCE [LARGE SCALE GENOMIC DNA]</scope>
    <source>
        <strain evidence="11 12">KRF1</strain>
    </source>
</reference>
<evidence type="ECO:0000256" key="7">
    <source>
        <dbReference type="ARBA" id="ARBA00023010"/>
    </source>
</evidence>
<dbReference type="Pfam" id="PF07549">
    <property type="entry name" value="Sec_GG"/>
    <property type="match status" value="1"/>
</dbReference>
<dbReference type="EMBL" id="RYFG02000107">
    <property type="protein sequence ID" value="TRW92678.1"/>
    <property type="molecule type" value="Genomic_DNA"/>
</dbReference>
<dbReference type="InterPro" id="IPR022813">
    <property type="entry name" value="SecD/SecF_arch_bac"/>
</dbReference>
<dbReference type="Gene3D" id="1.20.1640.10">
    <property type="entry name" value="Multidrug efflux transporter AcrB transmembrane domain"/>
    <property type="match status" value="1"/>
</dbReference>
<dbReference type="PRINTS" id="PR01755">
    <property type="entry name" value="SECFTRNLCASE"/>
</dbReference>
<comment type="caution">
    <text evidence="11">The sequence shown here is derived from an EMBL/GenBank/DDBJ whole genome shotgun (WGS) entry which is preliminary data.</text>
</comment>
<protein>
    <recommendedName>
        <fullName evidence="9">Protein-export membrane protein SecF</fullName>
    </recommendedName>
</protein>
<feature type="domain" description="Protein export membrane protein SecD/SecF C-terminal" evidence="10">
    <location>
        <begin position="108"/>
        <end position="291"/>
    </location>
</feature>
<dbReference type="InterPro" id="IPR055344">
    <property type="entry name" value="SecD_SecF_C_bact"/>
</dbReference>
<dbReference type="PANTHER" id="PTHR30081:SF8">
    <property type="entry name" value="PROTEIN TRANSLOCASE SUBUNIT SECF"/>
    <property type="match status" value="1"/>
</dbReference>
<keyword evidence="3 9" id="KW-1003">Cell membrane</keyword>
<keyword evidence="6 9" id="KW-1133">Transmembrane helix</keyword>
<keyword evidence="7 9" id="KW-0811">Translocation</keyword>
<dbReference type="PANTHER" id="PTHR30081">
    <property type="entry name" value="PROTEIN-EXPORT MEMBRANE PROTEIN SEC"/>
    <property type="match status" value="1"/>
</dbReference>
<evidence type="ECO:0000313" key="11">
    <source>
        <dbReference type="EMBL" id="TRW92678.1"/>
    </source>
</evidence>
<feature type="transmembrane region" description="Helical" evidence="9">
    <location>
        <begin position="133"/>
        <end position="153"/>
    </location>
</feature>
<feature type="transmembrane region" description="Helical" evidence="9">
    <location>
        <begin position="160"/>
        <end position="182"/>
    </location>
</feature>
<evidence type="ECO:0000259" key="10">
    <source>
        <dbReference type="Pfam" id="PF02355"/>
    </source>
</evidence>
<keyword evidence="12" id="KW-1185">Reference proteome</keyword>
<dbReference type="RefSeq" id="WP_127028468.1">
    <property type="nucleotide sequence ID" value="NZ_RYFG02000107.1"/>
</dbReference>
<gene>
    <name evidence="9 11" type="primary">secF</name>
    <name evidence="11" type="ORF">EKO24_014710</name>
</gene>
<dbReference type="Proteomes" id="UP000733744">
    <property type="component" value="Unassembled WGS sequence"/>
</dbReference>
<evidence type="ECO:0000256" key="9">
    <source>
        <dbReference type="HAMAP-Rule" id="MF_01464"/>
    </source>
</evidence>
<evidence type="ECO:0000256" key="2">
    <source>
        <dbReference type="ARBA" id="ARBA00022448"/>
    </source>
</evidence>
<evidence type="ECO:0000256" key="5">
    <source>
        <dbReference type="ARBA" id="ARBA00022927"/>
    </source>
</evidence>
<keyword evidence="5 9" id="KW-0653">Protein transport</keyword>
<feature type="transmembrane region" description="Helical" evidence="9">
    <location>
        <begin position="12"/>
        <end position="36"/>
    </location>
</feature>
<feature type="transmembrane region" description="Helical" evidence="9">
    <location>
        <begin position="188"/>
        <end position="209"/>
    </location>
</feature>
<evidence type="ECO:0000256" key="4">
    <source>
        <dbReference type="ARBA" id="ARBA00022692"/>
    </source>
</evidence>
<dbReference type="InterPro" id="IPR048634">
    <property type="entry name" value="SecD_SecF_C"/>
</dbReference>
<keyword evidence="2 9" id="KW-0813">Transport</keyword>
<dbReference type="InterPro" id="IPR022646">
    <property type="entry name" value="SecD/SecF_CS"/>
</dbReference>
<dbReference type="Pfam" id="PF02355">
    <property type="entry name" value="SecD_SecF_C"/>
    <property type="match status" value="1"/>
</dbReference>
<accession>A0ABY3C7Z4</accession>
<evidence type="ECO:0000256" key="3">
    <source>
        <dbReference type="ARBA" id="ARBA00022475"/>
    </source>
</evidence>
<organism evidence="11 12">
    <name type="scientific">Candidatus Methylobacter oryzae</name>
    <dbReference type="NCBI Taxonomy" id="2497749"/>
    <lineage>
        <taxon>Bacteria</taxon>
        <taxon>Pseudomonadati</taxon>
        <taxon>Pseudomonadota</taxon>
        <taxon>Gammaproteobacteria</taxon>
        <taxon>Methylococcales</taxon>
        <taxon>Methylococcaceae</taxon>
        <taxon>Methylobacter</taxon>
    </lineage>
</organism>
<evidence type="ECO:0000256" key="1">
    <source>
        <dbReference type="ARBA" id="ARBA00004651"/>
    </source>
</evidence>
<evidence type="ECO:0000313" key="12">
    <source>
        <dbReference type="Proteomes" id="UP000733744"/>
    </source>
</evidence>
<dbReference type="HAMAP" id="MF_01464_B">
    <property type="entry name" value="SecF_B"/>
    <property type="match status" value="1"/>
</dbReference>
<keyword evidence="4 9" id="KW-0812">Transmembrane</keyword>
<proteinExistence type="inferred from homology"/>
<dbReference type="SUPFAM" id="SSF82866">
    <property type="entry name" value="Multidrug efflux transporter AcrB transmembrane domain"/>
    <property type="match status" value="1"/>
</dbReference>
<comment type="subcellular location">
    <subcellularLocation>
        <location evidence="1 9">Cell membrane</location>
        <topology evidence="1 9">Multi-pass membrane protein</topology>
    </subcellularLocation>
</comment>